<dbReference type="InterPro" id="IPR050564">
    <property type="entry name" value="F420-G6PD/mer"/>
</dbReference>
<accession>A0ABT2J5P7</accession>
<evidence type="ECO:0000256" key="1">
    <source>
        <dbReference type="ARBA" id="ARBA00023002"/>
    </source>
</evidence>
<name>A0ABT2J5P7_9PSEU</name>
<keyword evidence="6" id="KW-1185">Reference proteome</keyword>
<dbReference type="EMBL" id="JAFFZE010000006">
    <property type="protein sequence ID" value="MCT2582820.1"/>
    <property type="molecule type" value="Genomic_DNA"/>
</dbReference>
<dbReference type="PANTHER" id="PTHR43244">
    <property type="match status" value="1"/>
</dbReference>
<feature type="region of interest" description="Disordered" evidence="2">
    <location>
        <begin position="297"/>
        <end position="359"/>
    </location>
</feature>
<dbReference type="Pfam" id="PF00296">
    <property type="entry name" value="Bac_luciferase"/>
    <property type="match status" value="1"/>
</dbReference>
<sequence>MPDYGHPLEFGVFLPPAAESAGDTLTLARLADRVGLDLVSVQDHPYQAAFLDAWTLLSVIAARTDSVRVFPNVANLPLRPPAVLARSAASLDILSGGRVELGLGAGAFWDAIEGMGAPRRTPAESVAALAEAIDVIRALWTPGRGVRLDGEHYRLAGAHPGPGPVHDIGIWLGAYKKRMLALTGRVADGWLPSAPYAPPDQLAGMNEVIDEAAEAAGRSPSDIRRLYNIGGSFTGNGTEFLRGPAKVWVEQLAELALADGISGFVLMVDPDGDDDLRRFAEEVAPGVRELVARERALGTEQEPAPESVPRPAPAPALPEGLGVTPTPDDGVRLSPTRLWDESERPTGPAPEADAVYTDSGRAGGRHLIQIHDHLRDELARVRSLVAQVADGTLDAGAARSEINEMTMRQNNWTLGAYCESYCRVVTVHHSIEDQSFFPQVRRADPRLGPVLDRLSAEHRVIHDVLNRVDAALVATVTDAGGIDALSDAVDLLTDTLLSHLSYEERELVEPMARLPLGLA</sequence>
<dbReference type="CDD" id="cd12108">
    <property type="entry name" value="Hr-like"/>
    <property type="match status" value="1"/>
</dbReference>
<evidence type="ECO:0000313" key="5">
    <source>
        <dbReference type="EMBL" id="MCT2582820.1"/>
    </source>
</evidence>
<feature type="compositionally biased region" description="Pro residues" evidence="2">
    <location>
        <begin position="306"/>
        <end position="316"/>
    </location>
</feature>
<evidence type="ECO:0000256" key="2">
    <source>
        <dbReference type="SAM" id="MobiDB-lite"/>
    </source>
</evidence>
<proteinExistence type="predicted"/>
<evidence type="ECO:0000259" key="3">
    <source>
        <dbReference type="Pfam" id="PF00296"/>
    </source>
</evidence>
<feature type="domain" description="Hemerythrin-like" evidence="4">
    <location>
        <begin position="366"/>
        <end position="508"/>
    </location>
</feature>
<evidence type="ECO:0000259" key="4">
    <source>
        <dbReference type="Pfam" id="PF01814"/>
    </source>
</evidence>
<dbReference type="Gene3D" id="1.20.120.520">
    <property type="entry name" value="nmb1532 protein domain like"/>
    <property type="match status" value="1"/>
</dbReference>
<dbReference type="InterPro" id="IPR036661">
    <property type="entry name" value="Luciferase-like_sf"/>
</dbReference>
<organism evidence="5 6">
    <name type="scientific">Actinophytocola gossypii</name>
    <dbReference type="NCBI Taxonomy" id="2812003"/>
    <lineage>
        <taxon>Bacteria</taxon>
        <taxon>Bacillati</taxon>
        <taxon>Actinomycetota</taxon>
        <taxon>Actinomycetes</taxon>
        <taxon>Pseudonocardiales</taxon>
        <taxon>Pseudonocardiaceae</taxon>
    </lineage>
</organism>
<reference evidence="5 6" key="1">
    <citation type="submission" date="2021-02" db="EMBL/GenBank/DDBJ databases">
        <title>Actinophytocola xerophila sp. nov., isolated from soil of cotton cropping field.</title>
        <authorList>
            <person name="Huang R."/>
            <person name="Chen X."/>
            <person name="Ge X."/>
            <person name="Liu W."/>
        </authorList>
    </citation>
    <scope>NUCLEOTIDE SEQUENCE [LARGE SCALE GENOMIC DNA]</scope>
    <source>
        <strain evidence="5 6">S1-96</strain>
    </source>
</reference>
<protein>
    <submittedName>
        <fullName evidence="5">LLM class flavin-dependent oxidoreductase</fullName>
    </submittedName>
</protein>
<dbReference type="Gene3D" id="3.20.20.30">
    <property type="entry name" value="Luciferase-like domain"/>
    <property type="match status" value="1"/>
</dbReference>
<dbReference type="Proteomes" id="UP001156441">
    <property type="component" value="Unassembled WGS sequence"/>
</dbReference>
<dbReference type="InterPro" id="IPR012312">
    <property type="entry name" value="Hemerythrin-like"/>
</dbReference>
<dbReference type="RefSeq" id="WP_260190155.1">
    <property type="nucleotide sequence ID" value="NZ_JAFFZE010000006.1"/>
</dbReference>
<dbReference type="PANTHER" id="PTHR43244:SF1">
    <property type="entry name" value="5,10-METHYLENETETRAHYDROMETHANOPTERIN REDUCTASE"/>
    <property type="match status" value="1"/>
</dbReference>
<dbReference type="Pfam" id="PF01814">
    <property type="entry name" value="Hemerythrin"/>
    <property type="match status" value="1"/>
</dbReference>
<evidence type="ECO:0000313" key="6">
    <source>
        <dbReference type="Proteomes" id="UP001156441"/>
    </source>
</evidence>
<dbReference type="SUPFAM" id="SSF51679">
    <property type="entry name" value="Bacterial luciferase-like"/>
    <property type="match status" value="1"/>
</dbReference>
<dbReference type="CDD" id="cd01097">
    <property type="entry name" value="Tetrahydromethanopterin_reductase"/>
    <property type="match status" value="1"/>
</dbReference>
<gene>
    <name evidence="5" type="ORF">JT362_06770</name>
</gene>
<feature type="domain" description="Luciferase-like" evidence="3">
    <location>
        <begin position="9"/>
        <end position="227"/>
    </location>
</feature>
<keyword evidence="1" id="KW-0560">Oxidoreductase</keyword>
<comment type="caution">
    <text evidence="5">The sequence shown here is derived from an EMBL/GenBank/DDBJ whole genome shotgun (WGS) entry which is preliminary data.</text>
</comment>
<dbReference type="InterPro" id="IPR011251">
    <property type="entry name" value="Luciferase-like_dom"/>
</dbReference>